<organism evidence="2 3">
    <name type="scientific">Eublepharis macularius</name>
    <name type="common">Leopard gecko</name>
    <name type="synonym">Cyrtodactylus macularius</name>
    <dbReference type="NCBI Taxonomy" id="481883"/>
    <lineage>
        <taxon>Eukaryota</taxon>
        <taxon>Metazoa</taxon>
        <taxon>Chordata</taxon>
        <taxon>Craniata</taxon>
        <taxon>Vertebrata</taxon>
        <taxon>Euteleostomi</taxon>
        <taxon>Lepidosauria</taxon>
        <taxon>Squamata</taxon>
        <taxon>Bifurcata</taxon>
        <taxon>Gekkota</taxon>
        <taxon>Eublepharidae</taxon>
        <taxon>Eublepharinae</taxon>
        <taxon>Eublepharis</taxon>
    </lineage>
</organism>
<reference evidence="3" key="1">
    <citation type="submission" date="2025-08" db="UniProtKB">
        <authorList>
            <consortium name="RefSeq"/>
        </authorList>
    </citation>
    <scope>IDENTIFICATION</scope>
    <source>
        <tissue evidence="3">Blood</tissue>
    </source>
</reference>
<evidence type="ECO:0000256" key="1">
    <source>
        <dbReference type="SAM" id="MobiDB-lite"/>
    </source>
</evidence>
<evidence type="ECO:0000313" key="3">
    <source>
        <dbReference type="RefSeq" id="XP_054851172.1"/>
    </source>
</evidence>
<dbReference type="Pfam" id="PF15476">
    <property type="entry name" value="SAP25"/>
    <property type="match status" value="1"/>
</dbReference>
<dbReference type="KEGG" id="emc:129340409"/>
<dbReference type="Proteomes" id="UP001190640">
    <property type="component" value="Chromosome 12"/>
</dbReference>
<dbReference type="AlphaFoldDB" id="A0AA97K8H1"/>
<accession>A0AA97K8H1</accession>
<dbReference type="GeneID" id="129340409"/>
<dbReference type="PANTHER" id="PTHR39231">
    <property type="entry name" value="HISTONE DEACETYLASE COMPLEX SUBUNIT SAP25"/>
    <property type="match status" value="1"/>
</dbReference>
<gene>
    <name evidence="3" type="primary">SAP25</name>
</gene>
<keyword evidence="2" id="KW-1185">Reference proteome</keyword>
<evidence type="ECO:0000313" key="2">
    <source>
        <dbReference type="Proteomes" id="UP001190640"/>
    </source>
</evidence>
<dbReference type="RefSeq" id="XP_054851172.1">
    <property type="nucleotide sequence ID" value="XM_054995197.1"/>
</dbReference>
<feature type="region of interest" description="Disordered" evidence="1">
    <location>
        <begin position="100"/>
        <end position="126"/>
    </location>
</feature>
<dbReference type="GO" id="GO:0006355">
    <property type="term" value="P:regulation of DNA-templated transcription"/>
    <property type="evidence" value="ECO:0007669"/>
    <property type="project" value="InterPro"/>
</dbReference>
<dbReference type="PANTHER" id="PTHR39231:SF1">
    <property type="entry name" value="HISTONE DEACETYLASE COMPLEX SUBUNIT SAP25"/>
    <property type="match status" value="1"/>
</dbReference>
<proteinExistence type="predicted"/>
<dbReference type="GO" id="GO:0005737">
    <property type="term" value="C:cytoplasm"/>
    <property type="evidence" value="ECO:0007669"/>
    <property type="project" value="InterPro"/>
</dbReference>
<dbReference type="CTD" id="100316904"/>
<name>A0AA97K8H1_EUBMA</name>
<protein>
    <submittedName>
        <fullName evidence="3">Histone deacetylase complex subunit SAP25 isoform X1</fullName>
    </submittedName>
</protein>
<dbReference type="InterPro" id="IPR029163">
    <property type="entry name" value="SAP25"/>
</dbReference>
<sequence>MARYWVLAWIPWPGPAGFSQALVLLCGGVWKFRDALRPLQASWHPLSGSQSTDYFSHLLPAPHRWQGPATCGSSQWRPREHRRCRRRLFAPYDLPEEGFSQDCTGHRRDSRAESNPWGGDSPPWDPPVRSWVRDTEAVCRRSWRLEQARAAAAASSRTLSHPSFQTFFAAVSACSRSCPPSPEGQMLPQPSGGPLPLVDCVSFFYTDPVMPPGYRIYNRLSTSSQEVLRGLRLNTPAPIMCPREASPDPRWLSDLEHKAVSGLLALPAGARSDPSPCPAMGAAGCAGTGASAAPCP</sequence>
<dbReference type="GO" id="GO:0005634">
    <property type="term" value="C:nucleus"/>
    <property type="evidence" value="ECO:0007669"/>
    <property type="project" value="InterPro"/>
</dbReference>